<dbReference type="NCBIfam" id="TIGR00229">
    <property type="entry name" value="sensory_box"/>
    <property type="match status" value="2"/>
</dbReference>
<dbReference type="InterPro" id="IPR000014">
    <property type="entry name" value="PAS"/>
</dbReference>
<sequence>MPHSDFNSVGGDQTFMLDNLLGVFNGFAFVVSCARLRDTPIIYCSDGFVNLTGYSRAEIIGRNCRFLQGPDTDKTKILAIRDAVREEKPLTCVLRNYKKDGTPFLNLLHIAPIVDTSGQVAWYCGVQTEVSEETACRLTAGEGATPLQSGEHLEVYNLLPSLANIADQCLTLKSALQSSASRISMDVVRHSRESFESRASFDMGGRPFLPHHRASSASSASACGSASASDRAGPSSSSQQMLGLSAACPQGSAASFDDAARLSRDGSGVLSGHLNPLAGAVCSAETVPSPLLMQLVEIQQALCISDPKLPDCPIIHASQAFLDMTGYPADEVLGYNCRFLQGPGTDRAAVDKLRSGIAACEPVTVQLLNYKKCGEPFWNCVHVAPLRDGSGKAVLYVGVQMDVTSAVNAETQAAVAHGPGEVDFDEETMPYVHLGQMAAVGKVRMAVRGLGSRSLVRRDK</sequence>
<keyword evidence="1" id="KW-0600">Photoreceptor protein</keyword>
<accession>A0A126WWE9</accession>
<evidence type="ECO:0000313" key="9">
    <source>
        <dbReference type="EMBL" id="AML76544.1"/>
    </source>
</evidence>
<name>A0A126WWE9_9CHLO</name>
<reference evidence="9" key="1">
    <citation type="journal article" date="2016" name="Proc. Natl. Acad. Sci. U.S.A.">
        <title>Functional and topological diversity of LOV domain photoreceptors.</title>
        <authorList>
            <person name="Glantz S.T."/>
            <person name="Carpenter E.J."/>
            <person name="Melkonian M."/>
            <person name="Gardner K.H."/>
            <person name="Boyden E.S."/>
            <person name="Wong G.K."/>
            <person name="Chow B.Y."/>
        </authorList>
    </citation>
    <scope>NUCLEOTIDE SEQUENCE</scope>
    <source>
        <strain evidence="9">BTFM_2005016</strain>
    </source>
</reference>
<dbReference type="GO" id="GO:0009881">
    <property type="term" value="F:photoreceptor activity"/>
    <property type="evidence" value="ECO:0007669"/>
    <property type="project" value="UniProtKB-KW"/>
</dbReference>
<dbReference type="AlphaFoldDB" id="A0A126WWE9"/>
<dbReference type="PROSITE" id="PS50113">
    <property type="entry name" value="PAC"/>
    <property type="match status" value="1"/>
</dbReference>
<dbReference type="PANTHER" id="PTHR47429">
    <property type="entry name" value="PROTEIN TWIN LOV 1"/>
    <property type="match status" value="1"/>
</dbReference>
<dbReference type="SMART" id="SM00091">
    <property type="entry name" value="PAS"/>
    <property type="match status" value="2"/>
</dbReference>
<dbReference type="Gene3D" id="3.30.450.20">
    <property type="entry name" value="PAS domain"/>
    <property type="match status" value="2"/>
</dbReference>
<evidence type="ECO:0000259" key="8">
    <source>
        <dbReference type="PROSITE" id="PS50113"/>
    </source>
</evidence>
<keyword evidence="1" id="KW-0675">Receptor</keyword>
<feature type="region of interest" description="Disordered" evidence="6">
    <location>
        <begin position="220"/>
        <end position="241"/>
    </location>
</feature>
<keyword evidence="5" id="KW-0157">Chromophore</keyword>
<feature type="compositionally biased region" description="Low complexity" evidence="6">
    <location>
        <begin position="220"/>
        <end position="238"/>
    </location>
</feature>
<dbReference type="InterPro" id="IPR000700">
    <property type="entry name" value="PAS-assoc_C"/>
</dbReference>
<feature type="domain" description="PAC" evidence="8">
    <location>
        <begin position="361"/>
        <end position="415"/>
    </location>
</feature>
<organism evidence="9">
    <name type="scientific">Monomastix opisthostigma</name>
    <dbReference type="NCBI Taxonomy" id="687946"/>
    <lineage>
        <taxon>Eukaryota</taxon>
        <taxon>Viridiplantae</taxon>
        <taxon>Chlorophyta</taxon>
        <taxon>Mamiellophyceae</taxon>
        <taxon>Monomastigales</taxon>
        <taxon>Monomastigaceae</taxon>
        <taxon>Monomastix</taxon>
    </lineage>
</organism>
<dbReference type="SMART" id="SM00086">
    <property type="entry name" value="PAC"/>
    <property type="match status" value="2"/>
</dbReference>
<evidence type="ECO:0000256" key="6">
    <source>
        <dbReference type="SAM" id="MobiDB-lite"/>
    </source>
</evidence>
<keyword evidence="2" id="KW-0716">Sensory transduction</keyword>
<dbReference type="InterPro" id="IPR035965">
    <property type="entry name" value="PAS-like_dom_sf"/>
</dbReference>
<dbReference type="SUPFAM" id="SSF55785">
    <property type="entry name" value="PYP-like sensor domain (PAS domain)"/>
    <property type="match status" value="2"/>
</dbReference>
<dbReference type="GO" id="GO:0009637">
    <property type="term" value="P:response to blue light"/>
    <property type="evidence" value="ECO:0007669"/>
    <property type="project" value="UniProtKB-ARBA"/>
</dbReference>
<dbReference type="CDD" id="cd00130">
    <property type="entry name" value="PAS"/>
    <property type="match status" value="2"/>
</dbReference>
<evidence type="ECO:0000256" key="5">
    <source>
        <dbReference type="ARBA" id="ARBA00022991"/>
    </source>
</evidence>
<keyword evidence="3" id="KW-0285">Flavoprotein</keyword>
<evidence type="ECO:0000256" key="4">
    <source>
        <dbReference type="ARBA" id="ARBA00022643"/>
    </source>
</evidence>
<dbReference type="PANTHER" id="PTHR47429:SF2">
    <property type="entry name" value="PROTEIN TWIN LOV 1"/>
    <property type="match status" value="1"/>
</dbReference>
<proteinExistence type="evidence at transcript level"/>
<keyword evidence="4" id="KW-0288">FMN</keyword>
<dbReference type="PROSITE" id="PS50112">
    <property type="entry name" value="PAS"/>
    <property type="match status" value="1"/>
</dbReference>
<dbReference type="GO" id="GO:0005634">
    <property type="term" value="C:nucleus"/>
    <property type="evidence" value="ECO:0007669"/>
    <property type="project" value="TreeGrafter"/>
</dbReference>
<dbReference type="Pfam" id="PF13426">
    <property type="entry name" value="PAS_9"/>
    <property type="match status" value="2"/>
</dbReference>
<feature type="domain" description="PAS" evidence="7">
    <location>
        <begin position="41"/>
        <end position="87"/>
    </location>
</feature>
<dbReference type="EMBL" id="KU698388">
    <property type="protein sequence ID" value="AML76544.1"/>
    <property type="molecule type" value="mRNA"/>
</dbReference>
<dbReference type="InterPro" id="IPR001610">
    <property type="entry name" value="PAC"/>
</dbReference>
<evidence type="ECO:0000256" key="3">
    <source>
        <dbReference type="ARBA" id="ARBA00022630"/>
    </source>
</evidence>
<evidence type="ECO:0000256" key="2">
    <source>
        <dbReference type="ARBA" id="ARBA00022606"/>
    </source>
</evidence>
<evidence type="ECO:0000256" key="1">
    <source>
        <dbReference type="ARBA" id="ARBA00022543"/>
    </source>
</evidence>
<protein>
    <submittedName>
        <fullName evidence="9">Putative LOV domain-containing protein</fullName>
    </submittedName>
</protein>
<evidence type="ECO:0000259" key="7">
    <source>
        <dbReference type="PROSITE" id="PS50112"/>
    </source>
</evidence>